<dbReference type="GO" id="GO:0046872">
    <property type="term" value="F:metal ion binding"/>
    <property type="evidence" value="ECO:0007669"/>
    <property type="project" value="UniProtKB-KW"/>
</dbReference>
<organism evidence="6">
    <name type="scientific">freshwater metagenome</name>
    <dbReference type="NCBI Taxonomy" id="449393"/>
    <lineage>
        <taxon>unclassified sequences</taxon>
        <taxon>metagenomes</taxon>
        <taxon>ecological metagenomes</taxon>
    </lineage>
</organism>
<name>A0A6J7N9J9_9ZZZZ</name>
<dbReference type="PANTHER" id="PTHR37326:SF1">
    <property type="entry name" value="BLL3975 PROTEIN"/>
    <property type="match status" value="1"/>
</dbReference>
<evidence type="ECO:0000256" key="1">
    <source>
        <dbReference type="ARBA" id="ARBA00001947"/>
    </source>
</evidence>
<evidence type="ECO:0000256" key="2">
    <source>
        <dbReference type="ARBA" id="ARBA00022723"/>
    </source>
</evidence>
<reference evidence="6" key="1">
    <citation type="submission" date="2020-05" db="EMBL/GenBank/DDBJ databases">
        <authorList>
            <person name="Chiriac C."/>
            <person name="Salcher M."/>
            <person name="Ghai R."/>
            <person name="Kavagutti S V."/>
        </authorList>
    </citation>
    <scope>NUCLEOTIDE SEQUENCE</scope>
</reference>
<dbReference type="Gene3D" id="3.40.630.10">
    <property type="entry name" value="Zn peptidases"/>
    <property type="match status" value="1"/>
</dbReference>
<dbReference type="GO" id="GO:0016788">
    <property type="term" value="F:hydrolase activity, acting on ester bonds"/>
    <property type="evidence" value="ECO:0007669"/>
    <property type="project" value="InterPro"/>
</dbReference>
<dbReference type="Pfam" id="PF24827">
    <property type="entry name" value="AstE_AspA_cat"/>
    <property type="match status" value="1"/>
</dbReference>
<feature type="domain" description="Succinylglutamate desuccinylase/Aspartoacylase catalytic" evidence="5">
    <location>
        <begin position="67"/>
        <end position="254"/>
    </location>
</feature>
<accession>A0A6J7N9J9</accession>
<protein>
    <submittedName>
        <fullName evidence="6">Unannotated protein</fullName>
    </submittedName>
</protein>
<dbReference type="InterPro" id="IPR043795">
    <property type="entry name" value="N-alpha-Ac-DABA-like"/>
</dbReference>
<evidence type="ECO:0000259" key="5">
    <source>
        <dbReference type="Pfam" id="PF24827"/>
    </source>
</evidence>
<dbReference type="SUPFAM" id="SSF53187">
    <property type="entry name" value="Zn-dependent exopeptidases"/>
    <property type="match status" value="1"/>
</dbReference>
<evidence type="ECO:0000313" key="6">
    <source>
        <dbReference type="EMBL" id="CAB4989078.1"/>
    </source>
</evidence>
<dbReference type="EMBL" id="CAFBOM010000142">
    <property type="protein sequence ID" value="CAB4989078.1"/>
    <property type="molecule type" value="Genomic_DNA"/>
</dbReference>
<keyword evidence="4" id="KW-0862">Zinc</keyword>
<dbReference type="PANTHER" id="PTHR37326">
    <property type="entry name" value="BLL3975 PROTEIN"/>
    <property type="match status" value="1"/>
</dbReference>
<gene>
    <name evidence="6" type="ORF">UFOPK3957_00913</name>
</gene>
<evidence type="ECO:0000256" key="3">
    <source>
        <dbReference type="ARBA" id="ARBA00022801"/>
    </source>
</evidence>
<keyword evidence="2" id="KW-0479">Metal-binding</keyword>
<evidence type="ECO:0000256" key="4">
    <source>
        <dbReference type="ARBA" id="ARBA00022833"/>
    </source>
</evidence>
<dbReference type="PIRSF" id="PIRSF039012">
    <property type="entry name" value="ASP"/>
    <property type="match status" value="1"/>
</dbReference>
<dbReference type="AlphaFoldDB" id="A0A6J7N9J9"/>
<sequence length="356" mass="37708">MVDRVPIDEAGADMAVQQLEPPTRTSSNLDLDRPGRSVARIGLVQSTTPDVEYGVVPVPVVIVNGGDGPTVLLTAGTHGDEYEGQLLLQNLARTLTPAEVSGRVIIMPAINLPAVLDSSRISPLDNGNLNRAYPGDPDGTPTYALADYVTRYVLPHCTYAADLHSGGKASEYVPCGFMTRMPHGRDSAAQAAAMVAMGLPFTMVYDESTENRAMDTACDQAGVIMVSTELSGAGTVNIQTLRAARDGLARMLHHWGVLRQCEAPATTGTRFMDVNSAQSSVMAPGPGLFEPAVGLGEQVHAGDVVGWVHAVDNPDQPATPVLVEMDGTVVTRRVPPLVTRGNYVMSIGRELDPTEL</sequence>
<keyword evidence="3" id="KW-0378">Hydrolase</keyword>
<comment type="cofactor">
    <cofactor evidence="1">
        <name>Zn(2+)</name>
        <dbReference type="ChEBI" id="CHEBI:29105"/>
    </cofactor>
</comment>
<dbReference type="InterPro" id="IPR055438">
    <property type="entry name" value="AstE_AspA_cat"/>
</dbReference>
<proteinExistence type="predicted"/>
<dbReference type="GO" id="GO:0016811">
    <property type="term" value="F:hydrolase activity, acting on carbon-nitrogen (but not peptide) bonds, in linear amides"/>
    <property type="evidence" value="ECO:0007669"/>
    <property type="project" value="InterPro"/>
</dbReference>
<dbReference type="InterPro" id="IPR053138">
    <property type="entry name" value="N-alpha-Ac-DABA_deacetylase"/>
</dbReference>